<evidence type="ECO:0000313" key="1">
    <source>
        <dbReference type="EMBL" id="KAI4336992.1"/>
    </source>
</evidence>
<protein>
    <submittedName>
        <fullName evidence="1">Uncharacterized protein</fullName>
    </submittedName>
</protein>
<sequence length="334" mass="36390">MFMANMHETHPSVIPGLASPDPEEVSTLLNQLIHHNSSSSSMSSKTKTLPPPWLSPPVGVGTMGFLRPDPEDPFEDPHRFAQLGLGTESGPHYPLRLVNSLAADSSTSFNFSDPYDCLRIPTEAHVKRASANQLFSTDVEDSDANTSLKQNRTSSDGDLVSPLEKNTEVSELPSKPVPPPTSSKRSRAAEVHNLSEKKRRSRINEKMKALQNLIPNSNKTDKASMLDEAIEYLKQLQLQVQMLMMRNGLSLHPMCLPGSLQPIILPHGELNFDEGHGFQNPSSGIASSVNAEGLVQTAFSLPKHSTVSNQSVFQPSVDAHFGHSKSSEDKLGDG</sequence>
<gene>
    <name evidence="1" type="ORF">L6164_015457</name>
</gene>
<accession>A0ACB9NMK8</accession>
<dbReference type="EMBL" id="CM039431">
    <property type="protein sequence ID" value="KAI4336992.1"/>
    <property type="molecule type" value="Genomic_DNA"/>
</dbReference>
<keyword evidence="2" id="KW-1185">Reference proteome</keyword>
<reference evidence="1 2" key="1">
    <citation type="journal article" date="2022" name="DNA Res.">
        <title>Chromosomal-level genome assembly of the orchid tree Bauhinia variegata (Leguminosae; Cercidoideae) supports the allotetraploid origin hypothesis of Bauhinia.</title>
        <authorList>
            <person name="Zhong Y."/>
            <person name="Chen Y."/>
            <person name="Zheng D."/>
            <person name="Pang J."/>
            <person name="Liu Y."/>
            <person name="Luo S."/>
            <person name="Meng S."/>
            <person name="Qian L."/>
            <person name="Wei D."/>
            <person name="Dai S."/>
            <person name="Zhou R."/>
        </authorList>
    </citation>
    <scope>NUCLEOTIDE SEQUENCE [LARGE SCALE GENOMIC DNA]</scope>
    <source>
        <strain evidence="1">BV-YZ2020</strain>
    </source>
</reference>
<evidence type="ECO:0000313" key="2">
    <source>
        <dbReference type="Proteomes" id="UP000828941"/>
    </source>
</evidence>
<proteinExistence type="predicted"/>
<name>A0ACB9NMK8_BAUVA</name>
<organism evidence="1 2">
    <name type="scientific">Bauhinia variegata</name>
    <name type="common">Purple orchid tree</name>
    <name type="synonym">Phanera variegata</name>
    <dbReference type="NCBI Taxonomy" id="167791"/>
    <lineage>
        <taxon>Eukaryota</taxon>
        <taxon>Viridiplantae</taxon>
        <taxon>Streptophyta</taxon>
        <taxon>Embryophyta</taxon>
        <taxon>Tracheophyta</taxon>
        <taxon>Spermatophyta</taxon>
        <taxon>Magnoliopsida</taxon>
        <taxon>eudicotyledons</taxon>
        <taxon>Gunneridae</taxon>
        <taxon>Pentapetalae</taxon>
        <taxon>rosids</taxon>
        <taxon>fabids</taxon>
        <taxon>Fabales</taxon>
        <taxon>Fabaceae</taxon>
        <taxon>Cercidoideae</taxon>
        <taxon>Cercideae</taxon>
        <taxon>Bauhiniinae</taxon>
        <taxon>Bauhinia</taxon>
    </lineage>
</organism>
<dbReference type="Proteomes" id="UP000828941">
    <property type="component" value="Chromosome 6"/>
</dbReference>
<comment type="caution">
    <text evidence="1">The sequence shown here is derived from an EMBL/GenBank/DDBJ whole genome shotgun (WGS) entry which is preliminary data.</text>
</comment>